<dbReference type="Pfam" id="PF13442">
    <property type="entry name" value="Cytochrome_CBB3"/>
    <property type="match status" value="1"/>
</dbReference>
<dbReference type="GO" id="GO:0020037">
    <property type="term" value="F:heme binding"/>
    <property type="evidence" value="ECO:0007669"/>
    <property type="project" value="InterPro"/>
</dbReference>
<evidence type="ECO:0000256" key="4">
    <source>
        <dbReference type="ARBA" id="ARBA00022982"/>
    </source>
</evidence>
<evidence type="ECO:0000256" key="3">
    <source>
        <dbReference type="ARBA" id="ARBA00022723"/>
    </source>
</evidence>
<keyword evidence="5 6" id="KW-0408">Iron</keyword>
<dbReference type="EMBL" id="FOVF01000048">
    <property type="protein sequence ID" value="SFN68555.1"/>
    <property type="molecule type" value="Genomic_DNA"/>
</dbReference>
<evidence type="ECO:0000256" key="5">
    <source>
        <dbReference type="ARBA" id="ARBA00023004"/>
    </source>
</evidence>
<evidence type="ECO:0000313" key="10">
    <source>
        <dbReference type="Proteomes" id="UP000198575"/>
    </source>
</evidence>
<dbReference type="AlphaFoldDB" id="A0A1I5B1I1"/>
<keyword evidence="7" id="KW-0472">Membrane</keyword>
<evidence type="ECO:0000256" key="2">
    <source>
        <dbReference type="ARBA" id="ARBA00022617"/>
    </source>
</evidence>
<protein>
    <submittedName>
        <fullName evidence="9">Cytochrome c5</fullName>
    </submittedName>
</protein>
<name>A0A1I5B1I1_9GAMM</name>
<keyword evidence="7" id="KW-0812">Transmembrane</keyword>
<gene>
    <name evidence="9" type="ORF">SAMN05216289_14811</name>
</gene>
<feature type="transmembrane region" description="Helical" evidence="7">
    <location>
        <begin position="16"/>
        <end position="39"/>
    </location>
</feature>
<dbReference type="InterPro" id="IPR036909">
    <property type="entry name" value="Cyt_c-like_dom_sf"/>
</dbReference>
<dbReference type="InterPro" id="IPR002323">
    <property type="entry name" value="Cyt_CIE"/>
</dbReference>
<reference evidence="9 10" key="1">
    <citation type="submission" date="2016-10" db="EMBL/GenBank/DDBJ databases">
        <authorList>
            <person name="de Groot N.N."/>
        </authorList>
    </citation>
    <scope>NUCLEOTIDE SEQUENCE [LARGE SCALE GENOMIC DNA]</scope>
    <source>
        <strain evidence="9 10">CGMCC 1.7659</strain>
    </source>
</reference>
<keyword evidence="4" id="KW-0249">Electron transport</keyword>
<evidence type="ECO:0000256" key="6">
    <source>
        <dbReference type="PROSITE-ProRule" id="PRU00433"/>
    </source>
</evidence>
<dbReference type="Gene3D" id="1.10.760.10">
    <property type="entry name" value="Cytochrome c-like domain"/>
    <property type="match status" value="1"/>
</dbReference>
<dbReference type="PANTHER" id="PTHR40942:SF4">
    <property type="entry name" value="CYTOCHROME C5"/>
    <property type="match status" value="1"/>
</dbReference>
<evidence type="ECO:0000256" key="1">
    <source>
        <dbReference type="ARBA" id="ARBA00022448"/>
    </source>
</evidence>
<proteinExistence type="predicted"/>
<dbReference type="PANTHER" id="PTHR40942">
    <property type="match status" value="1"/>
</dbReference>
<feature type="domain" description="Cytochrome c" evidence="8">
    <location>
        <begin position="91"/>
        <end position="175"/>
    </location>
</feature>
<dbReference type="GO" id="GO:0009055">
    <property type="term" value="F:electron transfer activity"/>
    <property type="evidence" value="ECO:0007669"/>
    <property type="project" value="InterPro"/>
</dbReference>
<dbReference type="PROSITE" id="PS51007">
    <property type="entry name" value="CYTC"/>
    <property type="match status" value="1"/>
</dbReference>
<dbReference type="SUPFAM" id="SSF46626">
    <property type="entry name" value="Cytochrome c"/>
    <property type="match status" value="1"/>
</dbReference>
<keyword evidence="2 6" id="KW-0349">Heme</keyword>
<evidence type="ECO:0000256" key="7">
    <source>
        <dbReference type="SAM" id="Phobius"/>
    </source>
</evidence>
<dbReference type="RefSeq" id="WP_245778997.1">
    <property type="nucleotide sequence ID" value="NZ_FOVF01000048.1"/>
</dbReference>
<keyword evidence="3 6" id="KW-0479">Metal-binding</keyword>
<dbReference type="STRING" id="578942.SAMN05216289_14811"/>
<dbReference type="Proteomes" id="UP000198575">
    <property type="component" value="Unassembled WGS sequence"/>
</dbReference>
<dbReference type="PRINTS" id="PR00607">
    <property type="entry name" value="CYTCHROMECIE"/>
</dbReference>
<keyword evidence="1" id="KW-0813">Transport</keyword>
<keyword evidence="10" id="KW-1185">Reference proteome</keyword>
<dbReference type="GO" id="GO:0005506">
    <property type="term" value="F:iron ion binding"/>
    <property type="evidence" value="ECO:0007669"/>
    <property type="project" value="InterPro"/>
</dbReference>
<evidence type="ECO:0000259" key="8">
    <source>
        <dbReference type="PROSITE" id="PS51007"/>
    </source>
</evidence>
<dbReference type="InterPro" id="IPR009056">
    <property type="entry name" value="Cyt_c-like_dom"/>
</dbReference>
<organism evidence="9 10">
    <name type="scientific">Dokdonella immobilis</name>
    <dbReference type="NCBI Taxonomy" id="578942"/>
    <lineage>
        <taxon>Bacteria</taxon>
        <taxon>Pseudomonadati</taxon>
        <taxon>Pseudomonadota</taxon>
        <taxon>Gammaproteobacteria</taxon>
        <taxon>Lysobacterales</taxon>
        <taxon>Rhodanobacteraceae</taxon>
        <taxon>Dokdonella</taxon>
    </lineage>
</organism>
<accession>A0A1I5B1I1</accession>
<evidence type="ECO:0000313" key="9">
    <source>
        <dbReference type="EMBL" id="SFN68555.1"/>
    </source>
</evidence>
<keyword evidence="7" id="KW-1133">Transmembrane helix</keyword>
<sequence>MTNPVPQTDAVFLKHFVQLIAFLVLVCVMLIALGAHIYSGHPSPENPARAEVAKQRLAPIGAVYAGDTGRAAIEAAAAAAKAAAASQVAYGGTTDGKTIFGNLCHACHETGAGGAPMLSNKAAWGPRLAQGEETLIKHAIEGYTGLEGMMPAKGGNPALTDEQVKATVDWMIAQVK</sequence>